<feature type="transmembrane region" description="Helical" evidence="1">
    <location>
        <begin position="326"/>
        <end position="347"/>
    </location>
</feature>
<dbReference type="Proteomes" id="UP001501461">
    <property type="component" value="Unassembled WGS sequence"/>
</dbReference>
<keyword evidence="1" id="KW-0812">Transmembrane</keyword>
<protein>
    <submittedName>
        <fullName evidence="2">Membrane protein</fullName>
    </submittedName>
</protein>
<feature type="transmembrane region" description="Helical" evidence="1">
    <location>
        <begin position="113"/>
        <end position="132"/>
    </location>
</feature>
<keyword evidence="1" id="KW-0472">Membrane</keyword>
<dbReference type="InterPro" id="IPR038728">
    <property type="entry name" value="YkvI-like"/>
</dbReference>
<feature type="transmembrane region" description="Helical" evidence="1">
    <location>
        <begin position="183"/>
        <end position="208"/>
    </location>
</feature>
<accession>A0ABN2UCS2</accession>
<evidence type="ECO:0000256" key="1">
    <source>
        <dbReference type="SAM" id="Phobius"/>
    </source>
</evidence>
<feature type="transmembrane region" description="Helical" evidence="1">
    <location>
        <begin position="33"/>
        <end position="57"/>
    </location>
</feature>
<gene>
    <name evidence="2" type="ORF">GCM10009720_11630</name>
</gene>
<reference evidence="2 3" key="1">
    <citation type="journal article" date="2019" name="Int. J. Syst. Evol. Microbiol.">
        <title>The Global Catalogue of Microorganisms (GCM) 10K type strain sequencing project: providing services to taxonomists for standard genome sequencing and annotation.</title>
        <authorList>
            <consortium name="The Broad Institute Genomics Platform"/>
            <consortium name="The Broad Institute Genome Sequencing Center for Infectious Disease"/>
            <person name="Wu L."/>
            <person name="Ma J."/>
        </authorList>
    </citation>
    <scope>NUCLEOTIDE SEQUENCE [LARGE SCALE GENOMIC DNA]</scope>
    <source>
        <strain evidence="2 3">JCM 13595</strain>
    </source>
</reference>
<organism evidence="2 3">
    <name type="scientific">Yaniella flava</name>
    <dbReference type="NCBI Taxonomy" id="287930"/>
    <lineage>
        <taxon>Bacteria</taxon>
        <taxon>Bacillati</taxon>
        <taxon>Actinomycetota</taxon>
        <taxon>Actinomycetes</taxon>
        <taxon>Micrococcales</taxon>
        <taxon>Micrococcaceae</taxon>
        <taxon>Yaniella</taxon>
    </lineage>
</organism>
<keyword evidence="1" id="KW-1133">Transmembrane helix</keyword>
<feature type="transmembrane region" description="Helical" evidence="1">
    <location>
        <begin position="144"/>
        <end position="163"/>
    </location>
</feature>
<proteinExistence type="predicted"/>
<feature type="transmembrane region" description="Helical" evidence="1">
    <location>
        <begin position="220"/>
        <end position="244"/>
    </location>
</feature>
<feature type="transmembrane region" description="Helical" evidence="1">
    <location>
        <begin position="300"/>
        <end position="320"/>
    </location>
</feature>
<dbReference type="PANTHER" id="PTHR37814:SF1">
    <property type="entry name" value="MEMBRANE PROTEIN"/>
    <property type="match status" value="1"/>
</dbReference>
<name>A0ABN2UCS2_9MICC</name>
<evidence type="ECO:0000313" key="2">
    <source>
        <dbReference type="EMBL" id="GAA2032896.1"/>
    </source>
</evidence>
<keyword evidence="3" id="KW-1185">Reference proteome</keyword>
<dbReference type="PANTHER" id="PTHR37814">
    <property type="entry name" value="CONSERVED MEMBRANE PROTEIN"/>
    <property type="match status" value="1"/>
</dbReference>
<dbReference type="EMBL" id="BAAAMN010000017">
    <property type="protein sequence ID" value="GAA2032896.1"/>
    <property type="molecule type" value="Genomic_DNA"/>
</dbReference>
<evidence type="ECO:0000313" key="3">
    <source>
        <dbReference type="Proteomes" id="UP001501461"/>
    </source>
</evidence>
<feature type="transmembrane region" description="Helical" evidence="1">
    <location>
        <begin position="264"/>
        <end position="288"/>
    </location>
</feature>
<feature type="transmembrane region" description="Helical" evidence="1">
    <location>
        <begin position="83"/>
        <end position="107"/>
    </location>
</feature>
<comment type="caution">
    <text evidence="2">The sequence shown here is derived from an EMBL/GenBank/DDBJ whole genome shotgun (WGS) entry which is preliminary data.</text>
</comment>
<sequence>MMRVLTYGGAIMAFLIGSGFATGQEIMQYYASYGFWGLFGTGAIVLLLICFVSVQFLTVGRREQFEKPSQIFEYYAGKYVGKFFDYFSILFVFLSFTVMVSGAGAVFDEHYNLPTWVGGFGLTILVAITVVFGLNSLVDVIGKIGPVIVVVAIGLGIVGIVNADTGILAGHNMVDDLELQQASNHWAIAGLSYVGFCMLWLAAFLTALGRTVPTHREARAGGLAGGAIFSLACIIVGMGLLANIERIAGMQIPMLALANDIAPVVASLISVMILAGIYTTAIPLLWTVSSRFFPDGTRKYKFLTIGLALLGTVIGLWLPFDEMVNIVYVLNGYVGAVLLAIMVVVTLRRAIIKRRTPSGETEHAPVASSRAAND</sequence>